<name>A0A2K3K5M3_TRIPR</name>
<comment type="caution">
    <text evidence="1">The sequence shown here is derived from an EMBL/GenBank/DDBJ whole genome shotgun (WGS) entry which is preliminary data.</text>
</comment>
<dbReference type="EMBL" id="ASHM01142498">
    <property type="protein sequence ID" value="PNX61571.1"/>
    <property type="molecule type" value="Genomic_DNA"/>
</dbReference>
<sequence>GEVYVPPPDWVESRRGGMEMSIVCVSVVLQRLFTLRYCLA</sequence>
<evidence type="ECO:0000313" key="1">
    <source>
        <dbReference type="EMBL" id="PNX61571.1"/>
    </source>
</evidence>
<reference evidence="1 2" key="2">
    <citation type="journal article" date="2017" name="Front. Plant Sci.">
        <title>Gene Classification and Mining of Molecular Markers Useful in Red Clover (Trifolium pratense) Breeding.</title>
        <authorList>
            <person name="Istvanek J."/>
            <person name="Dluhosova J."/>
            <person name="Dluhos P."/>
            <person name="Patkova L."/>
            <person name="Nedelnik J."/>
            <person name="Repkova J."/>
        </authorList>
    </citation>
    <scope>NUCLEOTIDE SEQUENCE [LARGE SCALE GENOMIC DNA]</scope>
    <source>
        <strain evidence="2">cv. Tatra</strain>
        <tissue evidence="1">Young leaves</tissue>
    </source>
</reference>
<evidence type="ECO:0000313" key="2">
    <source>
        <dbReference type="Proteomes" id="UP000236291"/>
    </source>
</evidence>
<reference evidence="1 2" key="1">
    <citation type="journal article" date="2014" name="Am. J. Bot.">
        <title>Genome assembly and annotation for red clover (Trifolium pratense; Fabaceae).</title>
        <authorList>
            <person name="Istvanek J."/>
            <person name="Jaros M."/>
            <person name="Krenek A."/>
            <person name="Repkova J."/>
        </authorList>
    </citation>
    <scope>NUCLEOTIDE SEQUENCE [LARGE SCALE GENOMIC DNA]</scope>
    <source>
        <strain evidence="2">cv. Tatra</strain>
        <tissue evidence="1">Young leaves</tissue>
    </source>
</reference>
<proteinExistence type="predicted"/>
<protein>
    <submittedName>
        <fullName evidence="1">Uncharacterized protein</fullName>
    </submittedName>
</protein>
<gene>
    <name evidence="1" type="ORF">L195_g060725</name>
</gene>
<dbReference type="Proteomes" id="UP000236291">
    <property type="component" value="Unassembled WGS sequence"/>
</dbReference>
<accession>A0A2K3K5M3</accession>
<organism evidence="1 2">
    <name type="scientific">Trifolium pratense</name>
    <name type="common">Red clover</name>
    <dbReference type="NCBI Taxonomy" id="57577"/>
    <lineage>
        <taxon>Eukaryota</taxon>
        <taxon>Viridiplantae</taxon>
        <taxon>Streptophyta</taxon>
        <taxon>Embryophyta</taxon>
        <taxon>Tracheophyta</taxon>
        <taxon>Spermatophyta</taxon>
        <taxon>Magnoliopsida</taxon>
        <taxon>eudicotyledons</taxon>
        <taxon>Gunneridae</taxon>
        <taxon>Pentapetalae</taxon>
        <taxon>rosids</taxon>
        <taxon>fabids</taxon>
        <taxon>Fabales</taxon>
        <taxon>Fabaceae</taxon>
        <taxon>Papilionoideae</taxon>
        <taxon>50 kb inversion clade</taxon>
        <taxon>NPAAA clade</taxon>
        <taxon>Hologalegina</taxon>
        <taxon>IRL clade</taxon>
        <taxon>Trifolieae</taxon>
        <taxon>Trifolium</taxon>
    </lineage>
</organism>
<feature type="non-terminal residue" evidence="1">
    <location>
        <position position="1"/>
    </location>
</feature>
<dbReference type="AlphaFoldDB" id="A0A2K3K5M3"/>